<evidence type="ECO:0000256" key="2">
    <source>
        <dbReference type="SAM" id="Phobius"/>
    </source>
</evidence>
<keyword evidence="2" id="KW-1133">Transmembrane helix</keyword>
<dbReference type="GO" id="GO:0006508">
    <property type="term" value="P:proteolysis"/>
    <property type="evidence" value="ECO:0007669"/>
    <property type="project" value="UniProtKB-KW"/>
</dbReference>
<keyword evidence="4" id="KW-0645">Protease</keyword>
<evidence type="ECO:0000313" key="5">
    <source>
        <dbReference type="Proteomes" id="UP000595091"/>
    </source>
</evidence>
<evidence type="ECO:0000313" key="4">
    <source>
        <dbReference type="EMBL" id="QOQ78862.1"/>
    </source>
</evidence>
<organism evidence="4 5">
    <name type="scientific">Aerococcus urinaeequi</name>
    <dbReference type="NCBI Taxonomy" id="51665"/>
    <lineage>
        <taxon>Bacteria</taxon>
        <taxon>Bacillati</taxon>
        <taxon>Bacillota</taxon>
        <taxon>Bacilli</taxon>
        <taxon>Lactobacillales</taxon>
        <taxon>Aerococcaceae</taxon>
        <taxon>Aerococcus</taxon>
    </lineage>
</organism>
<dbReference type="PANTHER" id="PTHR36435">
    <property type="entry name" value="SLR1288 PROTEIN"/>
    <property type="match status" value="1"/>
</dbReference>
<reference evidence="4 5" key="1">
    <citation type="submission" date="2020-10" db="EMBL/GenBank/DDBJ databases">
        <title>Plasmid carrying two tetracycline resistance determinant.</title>
        <authorList>
            <person name="Yang Q."/>
        </authorList>
    </citation>
    <scope>NUCLEOTIDE SEQUENCE [LARGE SCALE GENOMIC DNA]</scope>
    <source>
        <strain evidence="4 5">T43</strain>
    </source>
</reference>
<dbReference type="Pfam" id="PF02517">
    <property type="entry name" value="Rce1-like"/>
    <property type="match status" value="1"/>
</dbReference>
<dbReference type="GO" id="GO:0004175">
    <property type="term" value="F:endopeptidase activity"/>
    <property type="evidence" value="ECO:0007669"/>
    <property type="project" value="UniProtKB-ARBA"/>
</dbReference>
<dbReference type="AlphaFoldDB" id="A0A7M1KRQ6"/>
<feature type="transmembrane region" description="Helical" evidence="2">
    <location>
        <begin position="144"/>
        <end position="166"/>
    </location>
</feature>
<dbReference type="InterPro" id="IPR052710">
    <property type="entry name" value="CAAX_protease"/>
</dbReference>
<name>A0A7M1KRQ6_9LACT</name>
<feature type="transmembrane region" description="Helical" evidence="2">
    <location>
        <begin position="227"/>
        <end position="245"/>
    </location>
</feature>
<dbReference type="GO" id="GO:0008237">
    <property type="term" value="F:metallopeptidase activity"/>
    <property type="evidence" value="ECO:0007669"/>
    <property type="project" value="UniProtKB-KW"/>
</dbReference>
<proteinExistence type="inferred from homology"/>
<protein>
    <submittedName>
        <fullName evidence="4">CPBP family intramembrane metalloprotease</fullName>
    </submittedName>
</protein>
<feature type="transmembrane region" description="Helical" evidence="2">
    <location>
        <begin position="59"/>
        <end position="79"/>
    </location>
</feature>
<gene>
    <name evidence="4" type="ORF">IMX20_07690</name>
</gene>
<feature type="transmembrane region" description="Helical" evidence="2">
    <location>
        <begin position="178"/>
        <end position="194"/>
    </location>
</feature>
<dbReference type="PANTHER" id="PTHR36435:SF1">
    <property type="entry name" value="CAAX AMINO TERMINAL PROTEASE FAMILY PROTEIN"/>
    <property type="match status" value="1"/>
</dbReference>
<feature type="transmembrane region" description="Helical" evidence="2">
    <location>
        <begin position="21"/>
        <end position="47"/>
    </location>
</feature>
<feature type="transmembrane region" description="Helical" evidence="2">
    <location>
        <begin position="102"/>
        <end position="124"/>
    </location>
</feature>
<feature type="domain" description="CAAX prenyl protease 2/Lysostaphin resistance protein A-like" evidence="3">
    <location>
        <begin position="150"/>
        <end position="235"/>
    </location>
</feature>
<dbReference type="RefSeq" id="WP_197558282.1">
    <property type="nucleotide sequence ID" value="NZ_CP063065.1"/>
</dbReference>
<dbReference type="Proteomes" id="UP000595091">
    <property type="component" value="Chromosome"/>
</dbReference>
<keyword evidence="4" id="KW-0482">Metalloprotease</keyword>
<dbReference type="GO" id="GO:0080120">
    <property type="term" value="P:CAAX-box protein maturation"/>
    <property type="evidence" value="ECO:0007669"/>
    <property type="project" value="UniProtKB-ARBA"/>
</dbReference>
<keyword evidence="2" id="KW-0812">Transmembrane</keyword>
<keyword evidence="4" id="KW-0378">Hydrolase</keyword>
<accession>A0A7M1KRQ6</accession>
<dbReference type="InterPro" id="IPR003675">
    <property type="entry name" value="Rce1/LyrA-like_dom"/>
</dbReference>
<keyword evidence="2" id="KW-0472">Membrane</keyword>
<comment type="similarity">
    <text evidence="1">Belongs to the UPF0177 family.</text>
</comment>
<sequence length="246" mass="27923">MGKRKNRNTEAYYQNPTRQKWIGWIVGGAKVILWTLVYTLIVSLPQLYVMYGSLLDNTWITILGIVSIIYMFAVSYWFYRRYQKKHPENVISLTWDDVLKDLGLFAAVLVFKLAMSYLMSGIYGEETTVNDEAIFGLLAGNTNILLALNLGLTVITMAPVMEEIIFRAMISKGMFKDKNFTVAIILSSIFFSSMHLSGNIISFIIYAGIGAGCFMAYWRKKNINDAILIHFLNNLPGAIMLIFGLY</sequence>
<dbReference type="EMBL" id="CP063065">
    <property type="protein sequence ID" value="QOQ78862.1"/>
    <property type="molecule type" value="Genomic_DNA"/>
</dbReference>
<evidence type="ECO:0000259" key="3">
    <source>
        <dbReference type="Pfam" id="PF02517"/>
    </source>
</evidence>
<feature type="transmembrane region" description="Helical" evidence="2">
    <location>
        <begin position="200"/>
        <end position="218"/>
    </location>
</feature>
<evidence type="ECO:0000256" key="1">
    <source>
        <dbReference type="ARBA" id="ARBA00009067"/>
    </source>
</evidence>